<comment type="caution">
    <text evidence="1">The sequence shown here is derived from an EMBL/GenBank/DDBJ whole genome shotgun (WGS) entry which is preliminary data.</text>
</comment>
<organism evidence="1 2">
    <name type="scientific">Streptococcus anginosus F0211</name>
    <dbReference type="NCBI Taxonomy" id="706437"/>
    <lineage>
        <taxon>Bacteria</taxon>
        <taxon>Bacillati</taxon>
        <taxon>Bacillota</taxon>
        <taxon>Bacilli</taxon>
        <taxon>Lactobacillales</taxon>
        <taxon>Streptococcaceae</taxon>
        <taxon>Streptococcus</taxon>
        <taxon>Streptococcus anginosus group</taxon>
    </lineage>
</organism>
<name>E6J2S8_STRAP</name>
<accession>E6J2S8</accession>
<dbReference type="EMBL" id="AECT01000038">
    <property type="protein sequence ID" value="EFU21837.1"/>
    <property type="molecule type" value="Genomic_DNA"/>
</dbReference>
<evidence type="ECO:0000313" key="2">
    <source>
        <dbReference type="Proteomes" id="UP000002973"/>
    </source>
</evidence>
<reference evidence="1 2" key="1">
    <citation type="submission" date="2010-11" db="EMBL/GenBank/DDBJ databases">
        <authorList>
            <person name="Weinstock G."/>
            <person name="Sodergren E."/>
            <person name="Clifton S."/>
            <person name="Fulton L."/>
            <person name="Fulton B."/>
            <person name="Courtney L."/>
            <person name="Fronick C."/>
            <person name="Harrison M."/>
            <person name="Strong C."/>
            <person name="Farmer C."/>
            <person name="Delahaunty K."/>
            <person name="Markovic C."/>
            <person name="Hall O."/>
            <person name="Minx P."/>
            <person name="Tomlinson C."/>
            <person name="Mitreva M."/>
            <person name="Hou S."/>
            <person name="Chen J."/>
            <person name="Wollam A."/>
            <person name="Pepin K.H."/>
            <person name="Johnson M."/>
            <person name="Bhonagiri V."/>
            <person name="Zhang X."/>
            <person name="Suruliraj S."/>
            <person name="Warren W."/>
            <person name="Chinwalla A."/>
            <person name="Mardis E.R."/>
            <person name="Wilson R.K."/>
        </authorList>
    </citation>
    <scope>NUCLEOTIDE SEQUENCE [LARGE SCALE GENOMIC DNA]</scope>
    <source>
        <strain evidence="1 2">F0211</strain>
    </source>
</reference>
<proteinExistence type="predicted"/>
<gene>
    <name evidence="1" type="ORF">HMPREF0813_01568</name>
</gene>
<dbReference type="AlphaFoldDB" id="E6J2S8"/>
<evidence type="ECO:0000313" key="1">
    <source>
        <dbReference type="EMBL" id="EFU21837.1"/>
    </source>
</evidence>
<sequence length="48" mass="5525">MHDTKSVTDKVKIGNLAMNVRIQDRFIFFTQAVARVQIGKTDLNDIFE</sequence>
<protein>
    <submittedName>
        <fullName evidence="1">Uncharacterized protein</fullName>
    </submittedName>
</protein>
<dbReference type="Proteomes" id="UP000002973">
    <property type="component" value="Unassembled WGS sequence"/>
</dbReference>